<feature type="domain" description="Polysaccharide lyase 14" evidence="2">
    <location>
        <begin position="73"/>
        <end position="291"/>
    </location>
</feature>
<dbReference type="Proteomes" id="UP000828390">
    <property type="component" value="Unassembled WGS sequence"/>
</dbReference>
<evidence type="ECO:0000313" key="4">
    <source>
        <dbReference type="Proteomes" id="UP000828390"/>
    </source>
</evidence>
<feature type="signal peptide" evidence="1">
    <location>
        <begin position="1"/>
        <end position="23"/>
    </location>
</feature>
<comment type="caution">
    <text evidence="3">The sequence shown here is derived from an EMBL/GenBank/DDBJ whole genome shotgun (WGS) entry which is preliminary data.</text>
</comment>
<name>A0A9D4IF20_DREPO</name>
<evidence type="ECO:0000256" key="1">
    <source>
        <dbReference type="SAM" id="SignalP"/>
    </source>
</evidence>
<organism evidence="3 4">
    <name type="scientific">Dreissena polymorpha</name>
    <name type="common">Zebra mussel</name>
    <name type="synonym">Mytilus polymorpha</name>
    <dbReference type="NCBI Taxonomy" id="45954"/>
    <lineage>
        <taxon>Eukaryota</taxon>
        <taxon>Metazoa</taxon>
        <taxon>Spiralia</taxon>
        <taxon>Lophotrochozoa</taxon>
        <taxon>Mollusca</taxon>
        <taxon>Bivalvia</taxon>
        <taxon>Autobranchia</taxon>
        <taxon>Heteroconchia</taxon>
        <taxon>Euheterodonta</taxon>
        <taxon>Imparidentia</taxon>
        <taxon>Neoheterodontei</taxon>
        <taxon>Myida</taxon>
        <taxon>Dreissenoidea</taxon>
        <taxon>Dreissenidae</taxon>
        <taxon>Dreissena</taxon>
    </lineage>
</organism>
<dbReference type="OrthoDB" id="10069995at2759"/>
<keyword evidence="1" id="KW-0732">Signal</keyword>
<dbReference type="Gene3D" id="2.60.120.200">
    <property type="match status" value="1"/>
</dbReference>
<dbReference type="PANTHER" id="PTHR40124:SF1">
    <property type="entry name" value="DISAGGREGATASE RELATED REPEAT PROTEIN"/>
    <property type="match status" value="1"/>
</dbReference>
<dbReference type="InterPro" id="IPR048958">
    <property type="entry name" value="Polysacc_lyase_14"/>
</dbReference>
<protein>
    <recommendedName>
        <fullName evidence="2">Polysaccharide lyase 14 domain-containing protein</fullName>
    </recommendedName>
</protein>
<reference evidence="3" key="2">
    <citation type="submission" date="2020-11" db="EMBL/GenBank/DDBJ databases">
        <authorList>
            <person name="McCartney M.A."/>
            <person name="Auch B."/>
            <person name="Kono T."/>
            <person name="Mallez S."/>
            <person name="Becker A."/>
            <person name="Gohl D.M."/>
            <person name="Silverstein K.A.T."/>
            <person name="Koren S."/>
            <person name="Bechman K.B."/>
            <person name="Herman A."/>
            <person name="Abrahante J.E."/>
            <person name="Garbe J."/>
        </authorList>
    </citation>
    <scope>NUCLEOTIDE SEQUENCE</scope>
    <source>
        <strain evidence="3">Duluth1</strain>
        <tissue evidence="3">Whole animal</tissue>
    </source>
</reference>
<gene>
    <name evidence="3" type="ORF">DPMN_174334</name>
</gene>
<accession>A0A9D4IF20</accession>
<reference evidence="3" key="1">
    <citation type="journal article" date="2019" name="bioRxiv">
        <title>The Genome of the Zebra Mussel, Dreissena polymorpha: A Resource for Invasive Species Research.</title>
        <authorList>
            <person name="McCartney M.A."/>
            <person name="Auch B."/>
            <person name="Kono T."/>
            <person name="Mallez S."/>
            <person name="Zhang Y."/>
            <person name="Obille A."/>
            <person name="Becker A."/>
            <person name="Abrahante J.E."/>
            <person name="Garbe J."/>
            <person name="Badalamenti J.P."/>
            <person name="Herman A."/>
            <person name="Mangelson H."/>
            <person name="Liachko I."/>
            <person name="Sullivan S."/>
            <person name="Sone E.D."/>
            <person name="Koren S."/>
            <person name="Silverstein K.A.T."/>
            <person name="Beckman K.B."/>
            <person name="Gohl D.M."/>
        </authorList>
    </citation>
    <scope>NUCLEOTIDE SEQUENCE</scope>
    <source>
        <strain evidence="3">Duluth1</strain>
        <tissue evidence="3">Whole animal</tissue>
    </source>
</reference>
<sequence>MALLTHTCLVLWIGFLSTQRINCLNLWTWSHENHNKDIMSVIKDGFHMTNTRGMFGIGANDSLTLAEDPEHPGQWVLRVFYAKGSYSAPGTHRGAQFYGTPSALTHHNYTTLTLEYEVYFPSSFDWNKGGKLPGLFGGTSDCAGGIVKDTCFSTRLMWRALGDGEVYAYVTHSQSPDFQTWCAKYSHASTPAYMHIYCVPGYGIEIAKNTWRFQHNHWHLVRQEIHLNDHPGQNGYIKLWVDRRAEVHVTDVHMRANTNFGIDGLFFSTFFGGGDSTYACPHDTYTYFRNFKIFTDTATPSHSELVG</sequence>
<evidence type="ECO:0000259" key="2">
    <source>
        <dbReference type="Pfam" id="PF21294"/>
    </source>
</evidence>
<feature type="chain" id="PRO_5038615594" description="Polysaccharide lyase 14 domain-containing protein" evidence="1">
    <location>
        <begin position="24"/>
        <end position="307"/>
    </location>
</feature>
<dbReference type="Pfam" id="PF21294">
    <property type="entry name" value="Polysacc_lyase_14"/>
    <property type="match status" value="1"/>
</dbReference>
<proteinExistence type="predicted"/>
<evidence type="ECO:0000313" key="3">
    <source>
        <dbReference type="EMBL" id="KAH3772986.1"/>
    </source>
</evidence>
<dbReference type="EMBL" id="JAIWYP010000009">
    <property type="protein sequence ID" value="KAH3772986.1"/>
    <property type="molecule type" value="Genomic_DNA"/>
</dbReference>
<dbReference type="PANTHER" id="PTHR40124">
    <property type="match status" value="1"/>
</dbReference>
<keyword evidence="4" id="KW-1185">Reference proteome</keyword>
<dbReference type="AlphaFoldDB" id="A0A9D4IF20"/>